<dbReference type="Gene3D" id="3.40.50.150">
    <property type="entry name" value="Vaccinia Virus protein VP39"/>
    <property type="match status" value="1"/>
</dbReference>
<dbReference type="GO" id="GO:0003677">
    <property type="term" value="F:DNA binding"/>
    <property type="evidence" value="ECO:0007669"/>
    <property type="project" value="UniProtKB-KW"/>
</dbReference>
<evidence type="ECO:0000313" key="11">
    <source>
        <dbReference type="Proteomes" id="UP000324638"/>
    </source>
</evidence>
<evidence type="ECO:0000256" key="4">
    <source>
        <dbReference type="ARBA" id="ARBA00022691"/>
    </source>
</evidence>
<evidence type="ECO:0000256" key="2">
    <source>
        <dbReference type="ARBA" id="ARBA00022603"/>
    </source>
</evidence>
<reference evidence="10 11" key="1">
    <citation type="journal article" date="1992" name="Lakartidningen">
        <title>[Penicillin V and not amoxicillin is the first choice preparation in acute otitis].</title>
        <authorList>
            <person name="Kamme C."/>
            <person name="Lundgren K."/>
            <person name="Prellner K."/>
        </authorList>
    </citation>
    <scope>NUCLEOTIDE SEQUENCE [LARGE SCALE GENOMIC DNA]</scope>
    <source>
        <strain evidence="10 11">513A</strain>
    </source>
</reference>
<keyword evidence="3 10" id="KW-0808">Transferase</keyword>
<accession>A0A5C8D7R5</accession>
<evidence type="ECO:0000256" key="8">
    <source>
        <dbReference type="RuleBase" id="RU362026"/>
    </source>
</evidence>
<evidence type="ECO:0000259" key="9">
    <source>
        <dbReference type="Pfam" id="PF01555"/>
    </source>
</evidence>
<protein>
    <recommendedName>
        <fullName evidence="8">Methyltransferase</fullName>
        <ecNumber evidence="8">2.1.1.-</ecNumber>
    </recommendedName>
</protein>
<gene>
    <name evidence="10" type="ORF">EPJ79_10385</name>
</gene>
<dbReference type="Proteomes" id="UP000324638">
    <property type="component" value="Unassembled WGS sequence"/>
</dbReference>
<keyword evidence="5" id="KW-0680">Restriction system</keyword>
<dbReference type="EMBL" id="SAXU01000001">
    <property type="protein sequence ID" value="TXJ21507.1"/>
    <property type="molecule type" value="Genomic_DNA"/>
</dbReference>
<dbReference type="InterPro" id="IPR002941">
    <property type="entry name" value="DNA_methylase_N4/N6"/>
</dbReference>
<evidence type="ECO:0000256" key="5">
    <source>
        <dbReference type="ARBA" id="ARBA00022747"/>
    </source>
</evidence>
<comment type="similarity">
    <text evidence="1">Belongs to the N(4)/N(6)-methyltransferase family. N(4) subfamily.</text>
</comment>
<dbReference type="Pfam" id="PF01555">
    <property type="entry name" value="N6_N4_Mtase"/>
    <property type="match status" value="1"/>
</dbReference>
<dbReference type="PROSITE" id="PS00093">
    <property type="entry name" value="N4_MTASE"/>
    <property type="match status" value="1"/>
</dbReference>
<dbReference type="GO" id="GO:0009307">
    <property type="term" value="P:DNA restriction-modification system"/>
    <property type="evidence" value="ECO:0007669"/>
    <property type="project" value="UniProtKB-KW"/>
</dbReference>
<name>A0A5C8D7R5_9SPIR</name>
<dbReference type="InterPro" id="IPR001091">
    <property type="entry name" value="RM_Methyltransferase"/>
</dbReference>
<keyword evidence="6" id="KW-0238">DNA-binding</keyword>
<evidence type="ECO:0000256" key="7">
    <source>
        <dbReference type="ARBA" id="ARBA00049120"/>
    </source>
</evidence>
<dbReference type="GO" id="GO:0015667">
    <property type="term" value="F:site-specific DNA-methyltransferase (cytosine-N4-specific) activity"/>
    <property type="evidence" value="ECO:0007669"/>
    <property type="project" value="UniProtKB-EC"/>
</dbReference>
<dbReference type="InterPro" id="IPR029063">
    <property type="entry name" value="SAM-dependent_MTases_sf"/>
</dbReference>
<dbReference type="AlphaFoldDB" id="A0A5C8D7R5"/>
<dbReference type="EC" id="2.1.1.-" evidence="8"/>
<proteinExistence type="inferred from homology"/>
<organism evidence="10 11">
    <name type="scientific">Brachyspira aalborgi</name>
    <dbReference type="NCBI Taxonomy" id="29522"/>
    <lineage>
        <taxon>Bacteria</taxon>
        <taxon>Pseudomonadati</taxon>
        <taxon>Spirochaetota</taxon>
        <taxon>Spirochaetia</taxon>
        <taxon>Brachyspirales</taxon>
        <taxon>Brachyspiraceae</taxon>
        <taxon>Brachyspira</taxon>
    </lineage>
</organism>
<dbReference type="InterPro" id="IPR017985">
    <property type="entry name" value="MeTrfase_CN4_CS"/>
</dbReference>
<comment type="caution">
    <text evidence="10">The sequence shown here is derived from an EMBL/GenBank/DDBJ whole genome shotgun (WGS) entry which is preliminary data.</text>
</comment>
<feature type="domain" description="DNA methylase N-4/N-6" evidence="9">
    <location>
        <begin position="143"/>
        <end position="359"/>
    </location>
</feature>
<dbReference type="GO" id="GO:0008170">
    <property type="term" value="F:N-methyltransferase activity"/>
    <property type="evidence" value="ECO:0007669"/>
    <property type="project" value="InterPro"/>
</dbReference>
<dbReference type="SUPFAM" id="SSF53335">
    <property type="entry name" value="S-adenosyl-L-methionine-dependent methyltransferases"/>
    <property type="match status" value="1"/>
</dbReference>
<keyword evidence="4" id="KW-0949">S-adenosyl-L-methionine</keyword>
<evidence type="ECO:0000313" key="10">
    <source>
        <dbReference type="EMBL" id="TXJ21507.1"/>
    </source>
</evidence>
<evidence type="ECO:0000256" key="1">
    <source>
        <dbReference type="ARBA" id="ARBA00010203"/>
    </source>
</evidence>
<evidence type="ECO:0000256" key="6">
    <source>
        <dbReference type="ARBA" id="ARBA00023125"/>
    </source>
</evidence>
<keyword evidence="2 10" id="KW-0489">Methyltransferase</keyword>
<sequence length="378" mass="44756">MQEYKTLKIENIYNINDINHALPLLNSSGINTFADKTNIILNFDTVDIKLLETIKYNPLIQKTIEELYKIHSFSSSNGKIVFKSFNKEKRVKNKKQNSKKRLAYEYYKKDFKNTNNEINKKFVNKIHCTDSLELIKKFPDNCIDIVLTSPPYNFGINYENTNDVNIWEDYFNKLFNIFRECVRVLKDSGRIIINVQPMFSDYIPTHHLISNFFLKEGLIWKGEIIWEKNNYNCKYCTWGSWKSPSSPYLKYSWEFVEIFCKNSLKKEGDKNNIDIDSEEFKKWVYGKWSIAPERNMKKYKHDAMFPEELVKRLLKLFSYKNDIVLDPFNGAGTTTKVAKQLNRKFIGIDISEEYCKTAEDRLNDCLNISKKEKDLFNS</sequence>
<dbReference type="PRINTS" id="PR00508">
    <property type="entry name" value="S21N4MTFRASE"/>
</dbReference>
<evidence type="ECO:0000256" key="3">
    <source>
        <dbReference type="ARBA" id="ARBA00022679"/>
    </source>
</evidence>
<comment type="catalytic activity">
    <reaction evidence="7">
        <text>a 2'-deoxycytidine in DNA + S-adenosyl-L-methionine = an N(4)-methyl-2'-deoxycytidine in DNA + S-adenosyl-L-homocysteine + H(+)</text>
        <dbReference type="Rhea" id="RHEA:16857"/>
        <dbReference type="Rhea" id="RHEA-COMP:11369"/>
        <dbReference type="Rhea" id="RHEA-COMP:13674"/>
        <dbReference type="ChEBI" id="CHEBI:15378"/>
        <dbReference type="ChEBI" id="CHEBI:57856"/>
        <dbReference type="ChEBI" id="CHEBI:59789"/>
        <dbReference type="ChEBI" id="CHEBI:85452"/>
        <dbReference type="ChEBI" id="CHEBI:137933"/>
        <dbReference type="EC" id="2.1.1.113"/>
    </reaction>
</comment>
<dbReference type="GO" id="GO:0032259">
    <property type="term" value="P:methylation"/>
    <property type="evidence" value="ECO:0007669"/>
    <property type="project" value="UniProtKB-KW"/>
</dbReference>
<dbReference type="RefSeq" id="WP_147739430.1">
    <property type="nucleotide sequence ID" value="NZ_SAXU01000001.1"/>
</dbReference>